<accession>Q711V4</accession>
<dbReference type="Gene3D" id="3.40.630.30">
    <property type="match status" value="1"/>
</dbReference>
<comment type="function">
    <text evidence="8">N-acyltransferase required for nodulation. Acts in the production of a small, heat-stable compound (Nod) that stimulates mitosis in various plant protoplasts.</text>
</comment>
<dbReference type="HAMAP" id="MF_00084">
    <property type="entry name" value="NodA"/>
    <property type="match status" value="1"/>
</dbReference>
<proteinExistence type="inferred from homology"/>
<dbReference type="EC" id="2.3.1.-" evidence="8"/>
<dbReference type="NCBIfam" id="TIGR04245">
    <property type="entry name" value="nodulat_NodA"/>
    <property type="match status" value="1"/>
</dbReference>
<keyword evidence="4 8" id="KW-0536">Nodulation</keyword>
<evidence type="ECO:0000256" key="7">
    <source>
        <dbReference type="ARBA" id="ARBA00023315"/>
    </source>
</evidence>
<evidence type="ECO:0000256" key="1">
    <source>
        <dbReference type="ARBA" id="ARBA00004496"/>
    </source>
</evidence>
<organism evidence="9">
    <name type="scientific">Azorhizobium caulinodans</name>
    <dbReference type="NCBI Taxonomy" id="7"/>
    <lineage>
        <taxon>Bacteria</taxon>
        <taxon>Pseudomonadati</taxon>
        <taxon>Pseudomonadota</taxon>
        <taxon>Alphaproteobacteria</taxon>
        <taxon>Hyphomicrobiales</taxon>
        <taxon>Xanthobacteraceae</taxon>
        <taxon>Azorhizobium</taxon>
    </lineage>
</organism>
<dbReference type="GO" id="GO:0005829">
    <property type="term" value="C:cytosol"/>
    <property type="evidence" value="ECO:0007669"/>
    <property type="project" value="InterPro"/>
</dbReference>
<keyword evidence="7 8" id="KW-0012">Acyltransferase</keyword>
<dbReference type="EMBL" id="AJ300261">
    <property type="protein sequence ID" value="CAC82895.1"/>
    <property type="molecule type" value="Genomic_DNA"/>
</dbReference>
<dbReference type="InterPro" id="IPR020567">
    <property type="entry name" value="Nodulation_prot_NodA_CS"/>
</dbReference>
<sequence length="196" mass="21492">MISKVTWRVAWESDLTNGDHAELSDFFKSVYGATGAFNALPFAGGRSWAGARPELRGIAYDESGVAAHMGVLRRFIKVGGEQIAVAELGLYGVRRDLEGLGIGHSTLAMLPVLKALGVPFAFGCFRNELRIHFQRFCRNGKGAIVDNVNIKSTQPDIYPDLPPTKIEKKVAVILPLTETLDRWPEGVDIERNGPEL</sequence>
<keyword evidence="5 8" id="KW-0963">Cytoplasm</keyword>
<keyword evidence="6 8" id="KW-0808">Transferase</keyword>
<evidence type="ECO:0000256" key="2">
    <source>
        <dbReference type="ARBA" id="ARBA00010227"/>
    </source>
</evidence>
<dbReference type="NCBIfam" id="NF001974">
    <property type="entry name" value="PRK00756.1"/>
    <property type="match status" value="1"/>
</dbReference>
<reference evidence="9" key="1">
    <citation type="submission" date="2000-11" db="EMBL/GenBank/DDBJ databases">
        <authorList>
            <person name="Moulin L."/>
        </authorList>
    </citation>
    <scope>NUCLEOTIDE SEQUENCE</scope>
    <source>
        <strain evidence="9">ORS590</strain>
    </source>
</reference>
<name>Q711V4_AZOCA</name>
<gene>
    <name evidence="8 9" type="primary">nodA</name>
</gene>
<evidence type="ECO:0000256" key="4">
    <source>
        <dbReference type="ARBA" id="ARBA00022458"/>
    </source>
</evidence>
<dbReference type="Pfam" id="PF02474">
    <property type="entry name" value="NodA"/>
    <property type="match status" value="1"/>
</dbReference>
<evidence type="ECO:0000256" key="8">
    <source>
        <dbReference type="HAMAP-Rule" id="MF_00084"/>
    </source>
</evidence>
<evidence type="ECO:0000313" key="9">
    <source>
        <dbReference type="EMBL" id="CAC82895.1"/>
    </source>
</evidence>
<evidence type="ECO:0000256" key="6">
    <source>
        <dbReference type="ARBA" id="ARBA00022679"/>
    </source>
</evidence>
<protein>
    <recommendedName>
        <fullName evidence="3 8">Nodulation protein A</fullName>
        <ecNumber evidence="8">2.3.1.-</ecNumber>
    </recommendedName>
</protein>
<evidence type="ECO:0000256" key="5">
    <source>
        <dbReference type="ARBA" id="ARBA00022490"/>
    </source>
</evidence>
<dbReference type="InterPro" id="IPR003484">
    <property type="entry name" value="NodA"/>
</dbReference>
<dbReference type="AlphaFoldDB" id="Q711V4"/>
<dbReference type="PROSITE" id="PS01349">
    <property type="entry name" value="NODA"/>
    <property type="match status" value="1"/>
</dbReference>
<dbReference type="GO" id="GO:0016746">
    <property type="term" value="F:acyltransferase activity"/>
    <property type="evidence" value="ECO:0007669"/>
    <property type="project" value="UniProtKB-UniRule"/>
</dbReference>
<comment type="subcellular location">
    <subcellularLocation>
        <location evidence="1 8">Cytoplasm</location>
    </subcellularLocation>
</comment>
<evidence type="ECO:0000256" key="3">
    <source>
        <dbReference type="ARBA" id="ARBA00014632"/>
    </source>
</evidence>
<comment type="similarity">
    <text evidence="2 8">Belongs to the NodA family.</text>
</comment>